<feature type="transmembrane region" description="Helical" evidence="9">
    <location>
        <begin position="265"/>
        <end position="285"/>
    </location>
</feature>
<dbReference type="Proteomes" id="UP000032522">
    <property type="component" value="Unassembled WGS sequence"/>
</dbReference>
<feature type="domain" description="Major facilitator superfamily (MFS) profile" evidence="10">
    <location>
        <begin position="80"/>
        <end position="565"/>
    </location>
</feature>
<keyword evidence="3" id="KW-0813">Transport</keyword>
<evidence type="ECO:0000313" key="12">
    <source>
        <dbReference type="Proteomes" id="UP000032522"/>
    </source>
</evidence>
<keyword evidence="6 9" id="KW-1133">Transmembrane helix</keyword>
<organism evidence="11 12">
    <name type="scientific">Geobacillus kaustophilus</name>
    <dbReference type="NCBI Taxonomy" id="1462"/>
    <lineage>
        <taxon>Bacteria</taxon>
        <taxon>Bacillati</taxon>
        <taxon>Bacillota</taxon>
        <taxon>Bacilli</taxon>
        <taxon>Bacillales</taxon>
        <taxon>Anoxybacillaceae</taxon>
        <taxon>Geobacillus</taxon>
        <taxon>Geobacillus thermoleovorans group</taxon>
    </lineage>
</organism>
<dbReference type="Gene3D" id="1.20.1250.20">
    <property type="entry name" value="MFS general substrate transporter like domains"/>
    <property type="match status" value="1"/>
</dbReference>
<evidence type="ECO:0000256" key="5">
    <source>
        <dbReference type="ARBA" id="ARBA00022692"/>
    </source>
</evidence>
<feature type="transmembrane region" description="Helical" evidence="9">
    <location>
        <begin position="297"/>
        <end position="316"/>
    </location>
</feature>
<dbReference type="InterPro" id="IPR036259">
    <property type="entry name" value="MFS_trans_sf"/>
</dbReference>
<feature type="region of interest" description="Disordered" evidence="8">
    <location>
        <begin position="41"/>
        <end position="70"/>
    </location>
</feature>
<feature type="transmembrane region" description="Helical" evidence="9">
    <location>
        <begin position="328"/>
        <end position="357"/>
    </location>
</feature>
<dbReference type="NCBIfam" id="TIGR00711">
    <property type="entry name" value="efflux_EmrB"/>
    <property type="match status" value="1"/>
</dbReference>
<dbReference type="PATRIC" id="fig|1462.6.peg.1378"/>
<feature type="transmembrane region" description="Helical" evidence="9">
    <location>
        <begin position="118"/>
        <end position="139"/>
    </location>
</feature>
<evidence type="ECO:0000256" key="9">
    <source>
        <dbReference type="SAM" id="Phobius"/>
    </source>
</evidence>
<protein>
    <submittedName>
        <fullName evidence="11">Drug resistance MFS transporter, drug:H+ antiporter-2 family protein</fullName>
    </submittedName>
</protein>
<comment type="subcellular location">
    <subcellularLocation>
        <location evidence="1">Cell membrane</location>
        <topology evidence="1">Multi-pass membrane protein</topology>
    </subcellularLocation>
</comment>
<evidence type="ECO:0000256" key="6">
    <source>
        <dbReference type="ARBA" id="ARBA00022989"/>
    </source>
</evidence>
<dbReference type="OrthoDB" id="9816041at2"/>
<dbReference type="RefSeq" id="WP_044731288.1">
    <property type="nucleotide sequence ID" value="NZ_JYBP01000003.1"/>
</dbReference>
<dbReference type="PANTHER" id="PTHR42718:SF9">
    <property type="entry name" value="MAJOR FACILITATOR SUPERFAMILY MULTIDRUG TRANSPORTER MFSC"/>
    <property type="match status" value="1"/>
</dbReference>
<keyword evidence="7 9" id="KW-0472">Membrane</keyword>
<dbReference type="InterPro" id="IPR011701">
    <property type="entry name" value="MFS"/>
</dbReference>
<name>A0A0D8BRE8_GEOKU</name>
<dbReference type="EMBL" id="JYBP01000003">
    <property type="protein sequence ID" value="KJE26773.1"/>
    <property type="molecule type" value="Genomic_DNA"/>
</dbReference>
<dbReference type="PROSITE" id="PS50850">
    <property type="entry name" value="MFS"/>
    <property type="match status" value="1"/>
</dbReference>
<evidence type="ECO:0000256" key="7">
    <source>
        <dbReference type="ARBA" id="ARBA00023136"/>
    </source>
</evidence>
<dbReference type="CDD" id="cd17503">
    <property type="entry name" value="MFS_LmrB_MDR_like"/>
    <property type="match status" value="1"/>
</dbReference>
<evidence type="ECO:0000256" key="8">
    <source>
        <dbReference type="SAM" id="MobiDB-lite"/>
    </source>
</evidence>
<comment type="similarity">
    <text evidence="2">Belongs to the major facilitator superfamily. EmrB family.</text>
</comment>
<accession>A0A0D8BRE8</accession>
<feature type="transmembrane region" description="Helical" evidence="9">
    <location>
        <begin position="542"/>
        <end position="560"/>
    </location>
</feature>
<feature type="transmembrane region" description="Helical" evidence="9">
    <location>
        <begin position="369"/>
        <end position="391"/>
    </location>
</feature>
<feature type="transmembrane region" description="Helical" evidence="9">
    <location>
        <begin position="234"/>
        <end position="253"/>
    </location>
</feature>
<dbReference type="Pfam" id="PF07690">
    <property type="entry name" value="MFS_1"/>
    <property type="match status" value="1"/>
</dbReference>
<dbReference type="GO" id="GO:0005886">
    <property type="term" value="C:plasma membrane"/>
    <property type="evidence" value="ECO:0007669"/>
    <property type="project" value="UniProtKB-SubCell"/>
</dbReference>
<keyword evidence="4" id="KW-1003">Cell membrane</keyword>
<dbReference type="PANTHER" id="PTHR42718">
    <property type="entry name" value="MAJOR FACILITATOR SUPERFAMILY MULTIDRUG TRANSPORTER MFSC"/>
    <property type="match status" value="1"/>
</dbReference>
<gene>
    <name evidence="11" type="ORF">LG52_1188</name>
</gene>
<feature type="transmembrane region" description="Helical" evidence="9">
    <location>
        <begin position="427"/>
        <end position="445"/>
    </location>
</feature>
<comment type="caution">
    <text evidence="11">The sequence shown here is derived from an EMBL/GenBank/DDBJ whole genome shotgun (WGS) entry which is preliminary data.</text>
</comment>
<feature type="transmembrane region" description="Helical" evidence="9">
    <location>
        <begin position="146"/>
        <end position="169"/>
    </location>
</feature>
<keyword evidence="5 9" id="KW-0812">Transmembrane</keyword>
<dbReference type="PRINTS" id="PR01036">
    <property type="entry name" value="TCRTETB"/>
</dbReference>
<dbReference type="InterPro" id="IPR020846">
    <property type="entry name" value="MFS_dom"/>
</dbReference>
<dbReference type="GO" id="GO:0022857">
    <property type="term" value="F:transmembrane transporter activity"/>
    <property type="evidence" value="ECO:0007669"/>
    <property type="project" value="InterPro"/>
</dbReference>
<feature type="transmembrane region" description="Helical" evidence="9">
    <location>
        <begin position="398"/>
        <end position="415"/>
    </location>
</feature>
<feature type="transmembrane region" description="Helical" evidence="9">
    <location>
        <begin position="203"/>
        <end position="222"/>
    </location>
</feature>
<evidence type="ECO:0000256" key="2">
    <source>
        <dbReference type="ARBA" id="ARBA00008537"/>
    </source>
</evidence>
<feature type="transmembrane region" description="Helical" evidence="9">
    <location>
        <begin position="175"/>
        <end position="196"/>
    </location>
</feature>
<feature type="transmembrane region" description="Helical" evidence="9">
    <location>
        <begin position="80"/>
        <end position="98"/>
    </location>
</feature>
<dbReference type="InterPro" id="IPR004638">
    <property type="entry name" value="EmrB-like"/>
</dbReference>
<evidence type="ECO:0000313" key="11">
    <source>
        <dbReference type="EMBL" id="KJE26773.1"/>
    </source>
</evidence>
<evidence type="ECO:0000259" key="10">
    <source>
        <dbReference type="PROSITE" id="PS50850"/>
    </source>
</evidence>
<reference evidence="11 12" key="1">
    <citation type="submission" date="2015-01" db="EMBL/GenBank/DDBJ databases">
        <authorList>
            <person name="Filippidou S."/>
            <person name="Jeanneret N."/>
            <person name="Russel-Delif L."/>
            <person name="Junier T."/>
            <person name="Wunderlin T."/>
            <person name="Molina V."/>
            <person name="Johnson S.L."/>
            <person name="Davenport K.W."/>
            <person name="Chain P.S."/>
            <person name="Dorador C."/>
            <person name="Junier P."/>
        </authorList>
    </citation>
    <scope>NUCLEOTIDE SEQUENCE [LARGE SCALE GENOMIC DNA]</scope>
    <source>
        <strain evidence="11 12">Et7/4</strain>
    </source>
</reference>
<evidence type="ECO:0000256" key="1">
    <source>
        <dbReference type="ARBA" id="ARBA00004651"/>
    </source>
</evidence>
<proteinExistence type="inferred from homology"/>
<sequence length="570" mass="61577">MTTFVIGYIVFAVLVLAAVNIALRRRKPASAAGKAADEAAEANAQPLAETKAEPSTGTDGRPAAPAGQGGLGDIGSRGKVVATVMLGAFVAILNQTLINVALPHMMQDFNVETSTIQWLVTGYMLVNGVLIPISPFLIAKFPAKRLFLSGMSFFAIGAFVCSIAPSFAVMLTGRLTQAVGAGIIMQLMMVIMLSIFPPERRGVAMGTVGIAMMFAPAVGPTLSGWIVEHYTWRLLFYVVLPIAILDIVLASVWLKHTPRKGNPVLDVQGAVYSTIGFGGVLYGFSEAGSKGWSETEVVVSLVIGALFLIMFTWRSLRSEHPVLNFRVFRYPVFTLATVIGSVINMAMFAAMVLLPVYLQNLRGFTPLDAGLLLLPGAIVMAVMSPISGWVFDRIGARMLAIVGLIITAVTTWEFSKLTLDTPYSHLIWLYIFRMFGMSMLGMPIMTEGLNALPRHLYSHGTAMSNTIRQVAASLGTAFLVTIMSNRTKFHVEAYRNEMTENNPLFMSLVGQLKQAIPSDEAIAQLLYGLVQQRSTVEGINDAFFVATGLTVVALVMAFFLKGKKQKSPSA</sequence>
<dbReference type="AlphaFoldDB" id="A0A0D8BRE8"/>
<dbReference type="Gene3D" id="1.20.1720.10">
    <property type="entry name" value="Multidrug resistance protein D"/>
    <property type="match status" value="1"/>
</dbReference>
<feature type="transmembrane region" description="Helical" evidence="9">
    <location>
        <begin position="6"/>
        <end position="23"/>
    </location>
</feature>
<evidence type="ECO:0000256" key="4">
    <source>
        <dbReference type="ARBA" id="ARBA00022475"/>
    </source>
</evidence>
<evidence type="ECO:0000256" key="3">
    <source>
        <dbReference type="ARBA" id="ARBA00022448"/>
    </source>
</evidence>
<dbReference type="SUPFAM" id="SSF103473">
    <property type="entry name" value="MFS general substrate transporter"/>
    <property type="match status" value="1"/>
</dbReference>